<gene>
    <name evidence="1" type="ORF">SKAU_G00211970</name>
</gene>
<dbReference type="EMBL" id="JAINUF010000007">
    <property type="protein sequence ID" value="KAJ8353630.1"/>
    <property type="molecule type" value="Genomic_DNA"/>
</dbReference>
<dbReference type="AlphaFoldDB" id="A0A9Q1F987"/>
<organism evidence="1 2">
    <name type="scientific">Synaphobranchus kaupii</name>
    <name type="common">Kaup's arrowtooth eel</name>
    <dbReference type="NCBI Taxonomy" id="118154"/>
    <lineage>
        <taxon>Eukaryota</taxon>
        <taxon>Metazoa</taxon>
        <taxon>Chordata</taxon>
        <taxon>Craniata</taxon>
        <taxon>Vertebrata</taxon>
        <taxon>Euteleostomi</taxon>
        <taxon>Actinopterygii</taxon>
        <taxon>Neopterygii</taxon>
        <taxon>Teleostei</taxon>
        <taxon>Anguilliformes</taxon>
        <taxon>Synaphobranchidae</taxon>
        <taxon>Synaphobranchus</taxon>
    </lineage>
</organism>
<dbReference type="Proteomes" id="UP001152622">
    <property type="component" value="Chromosome 7"/>
</dbReference>
<accession>A0A9Q1F987</accession>
<evidence type="ECO:0000313" key="1">
    <source>
        <dbReference type="EMBL" id="KAJ8353630.1"/>
    </source>
</evidence>
<keyword evidence="2" id="KW-1185">Reference proteome</keyword>
<proteinExistence type="predicted"/>
<comment type="caution">
    <text evidence="1">The sequence shown here is derived from an EMBL/GenBank/DDBJ whole genome shotgun (WGS) entry which is preliminary data.</text>
</comment>
<protein>
    <submittedName>
        <fullName evidence="1">Uncharacterized protein</fullName>
    </submittedName>
</protein>
<name>A0A9Q1F987_SYNKA</name>
<reference evidence="1" key="1">
    <citation type="journal article" date="2023" name="Science">
        <title>Genome structures resolve the early diversification of teleost fishes.</title>
        <authorList>
            <person name="Parey E."/>
            <person name="Louis A."/>
            <person name="Montfort J."/>
            <person name="Bouchez O."/>
            <person name="Roques C."/>
            <person name="Iampietro C."/>
            <person name="Lluch J."/>
            <person name="Castinel A."/>
            <person name="Donnadieu C."/>
            <person name="Desvignes T."/>
            <person name="Floi Bucao C."/>
            <person name="Jouanno E."/>
            <person name="Wen M."/>
            <person name="Mejri S."/>
            <person name="Dirks R."/>
            <person name="Jansen H."/>
            <person name="Henkel C."/>
            <person name="Chen W.J."/>
            <person name="Zahm M."/>
            <person name="Cabau C."/>
            <person name="Klopp C."/>
            <person name="Thompson A.W."/>
            <person name="Robinson-Rechavi M."/>
            <person name="Braasch I."/>
            <person name="Lecointre G."/>
            <person name="Bobe J."/>
            <person name="Postlethwait J.H."/>
            <person name="Berthelot C."/>
            <person name="Roest Crollius H."/>
            <person name="Guiguen Y."/>
        </authorList>
    </citation>
    <scope>NUCLEOTIDE SEQUENCE</scope>
    <source>
        <strain evidence="1">WJC10195</strain>
    </source>
</reference>
<evidence type="ECO:0000313" key="2">
    <source>
        <dbReference type="Proteomes" id="UP001152622"/>
    </source>
</evidence>
<sequence length="67" mass="7308">MTIGVPRPHTEIVADQVSACHFAIQPGEETTNDITMFWAVGALTLSPNSRERTAEVTHGDLDLESQD</sequence>